<evidence type="ECO:0000256" key="1">
    <source>
        <dbReference type="SAM" id="Phobius"/>
    </source>
</evidence>
<reference evidence="2" key="1">
    <citation type="journal article" date="2022" name="Plant J.">
        <title>Strategies of tolerance reflected in two North American maple genomes.</title>
        <authorList>
            <person name="McEvoy S.L."/>
            <person name="Sezen U.U."/>
            <person name="Trouern-Trend A."/>
            <person name="McMahon S.M."/>
            <person name="Schaberg P.G."/>
            <person name="Yang J."/>
            <person name="Wegrzyn J.L."/>
            <person name="Swenson N.G."/>
        </authorList>
    </citation>
    <scope>NUCLEOTIDE SEQUENCE</scope>
    <source>
        <strain evidence="2">NS2018</strain>
    </source>
</reference>
<dbReference type="AlphaFoldDB" id="A0AA39RHZ2"/>
<organism evidence="2 3">
    <name type="scientific">Acer saccharum</name>
    <name type="common">Sugar maple</name>
    <dbReference type="NCBI Taxonomy" id="4024"/>
    <lineage>
        <taxon>Eukaryota</taxon>
        <taxon>Viridiplantae</taxon>
        <taxon>Streptophyta</taxon>
        <taxon>Embryophyta</taxon>
        <taxon>Tracheophyta</taxon>
        <taxon>Spermatophyta</taxon>
        <taxon>Magnoliopsida</taxon>
        <taxon>eudicotyledons</taxon>
        <taxon>Gunneridae</taxon>
        <taxon>Pentapetalae</taxon>
        <taxon>rosids</taxon>
        <taxon>malvids</taxon>
        <taxon>Sapindales</taxon>
        <taxon>Sapindaceae</taxon>
        <taxon>Hippocastanoideae</taxon>
        <taxon>Acereae</taxon>
        <taxon>Acer</taxon>
    </lineage>
</organism>
<proteinExistence type="predicted"/>
<gene>
    <name evidence="2" type="ORF">LWI29_018112</name>
</gene>
<comment type="caution">
    <text evidence="2">The sequence shown here is derived from an EMBL/GenBank/DDBJ whole genome shotgun (WGS) entry which is preliminary data.</text>
</comment>
<dbReference type="EMBL" id="JAUESC010000387">
    <property type="protein sequence ID" value="KAK0574098.1"/>
    <property type="molecule type" value="Genomic_DNA"/>
</dbReference>
<sequence>MGCTNSKKKSSAVGHRACTVRIIALSFEEGVNMIEVEQYIRNTNGFGPYISSLTIDQQKQTVTMKGLIDLKVVVDRLRERFKSVSLIDMRERKNEEKLLEKTKPYLPDPFKEYSLSRFACIFFEYHVCRAVPIPLSRNITFMESYYAKAKHFIDLIRLCLEPPNRDDTLRYLADSEAAPNITRLHQSGIKFKTASVDKNLFDIQFISEKKELVIPKLVITNLTVHVLRNLQIFEELHCDTNFMNDYGAILHRLLSTLKDVELLSETGVIENRVLDDQGLLTLFEELCRDARVDIDYFYYSGLVKDLQSYCESRRHRWKAYLKQNYFNNPWISISVIGAIIMLAIEFIKLFVLSLHYCSSVYFVFWYLTTGSTIYVPIPIKD</sequence>
<evidence type="ECO:0000313" key="2">
    <source>
        <dbReference type="EMBL" id="KAK0574098.1"/>
    </source>
</evidence>
<feature type="transmembrane region" description="Helical" evidence="1">
    <location>
        <begin position="359"/>
        <end position="377"/>
    </location>
</feature>
<reference evidence="2" key="2">
    <citation type="submission" date="2023-06" db="EMBL/GenBank/DDBJ databases">
        <authorList>
            <person name="Swenson N.G."/>
            <person name="Wegrzyn J.L."/>
            <person name="Mcevoy S.L."/>
        </authorList>
    </citation>
    <scope>NUCLEOTIDE SEQUENCE</scope>
    <source>
        <strain evidence="2">NS2018</strain>
        <tissue evidence="2">Leaf</tissue>
    </source>
</reference>
<protein>
    <submittedName>
        <fullName evidence="2">Uncharacterized protein</fullName>
    </submittedName>
</protein>
<keyword evidence="3" id="KW-1185">Reference proteome</keyword>
<name>A0AA39RHZ2_ACESA</name>
<feature type="transmembrane region" description="Helical" evidence="1">
    <location>
        <begin position="330"/>
        <end position="352"/>
    </location>
</feature>
<accession>A0AA39RHZ2</accession>
<dbReference type="Proteomes" id="UP001168877">
    <property type="component" value="Unassembled WGS sequence"/>
</dbReference>
<dbReference type="InterPro" id="IPR004158">
    <property type="entry name" value="DUF247_pln"/>
</dbReference>
<keyword evidence="1" id="KW-0812">Transmembrane</keyword>
<keyword evidence="1" id="KW-1133">Transmembrane helix</keyword>
<dbReference type="Pfam" id="PF03140">
    <property type="entry name" value="DUF247"/>
    <property type="match status" value="1"/>
</dbReference>
<dbReference type="PANTHER" id="PTHR31170:SF17">
    <property type="match status" value="1"/>
</dbReference>
<dbReference type="PANTHER" id="PTHR31170">
    <property type="entry name" value="BNAC04G53230D PROTEIN"/>
    <property type="match status" value="1"/>
</dbReference>
<keyword evidence="1" id="KW-0472">Membrane</keyword>
<evidence type="ECO:0000313" key="3">
    <source>
        <dbReference type="Proteomes" id="UP001168877"/>
    </source>
</evidence>